<keyword evidence="3" id="KW-1185">Reference proteome</keyword>
<feature type="region of interest" description="Disordered" evidence="1">
    <location>
        <begin position="1"/>
        <end position="37"/>
    </location>
</feature>
<accession>A0AAV9J266</accession>
<protein>
    <submittedName>
        <fullName evidence="2">Uncharacterized protein</fullName>
    </submittedName>
</protein>
<dbReference type="Proteomes" id="UP001301350">
    <property type="component" value="Unassembled WGS sequence"/>
</dbReference>
<evidence type="ECO:0000313" key="2">
    <source>
        <dbReference type="EMBL" id="KAK4538414.1"/>
    </source>
</evidence>
<name>A0AAV9J266_CYACA</name>
<comment type="caution">
    <text evidence="2">The sequence shown here is derived from an EMBL/GenBank/DDBJ whole genome shotgun (WGS) entry which is preliminary data.</text>
</comment>
<evidence type="ECO:0000313" key="3">
    <source>
        <dbReference type="Proteomes" id="UP001301350"/>
    </source>
</evidence>
<proteinExistence type="predicted"/>
<gene>
    <name evidence="2" type="ORF">CDCA_CDCA17G4439</name>
</gene>
<sequence length="409" mass="44556">MFIAPGSYRAGNGSGRAPPAPTGRAQGAAHPPPLRYPLDTGTFRRRHLVACTDAPQQAVQVLGAAVSGDKRAFVAVGTDTEAVFVPVRLASGYERALYRCLEAETADSPRASVTATLAIATCLTTERTLVDTLPFADAFERQRLVSVALAQPTANLLAFLQRFLSLAEAAVLECCLREQAALYPRMALQGAVRGLRQRREVAGGTATLFEAPCSAIETAGIARATGAPLSMQKSVWERCSLPVERGPDGRVRVPTSLSATAAGPTDALAFPDDTSALVQVSAMQLESLRDEHLRALLAREGVPTRTDTPREQLVEMTLPYMDEVERREYLIARARQAGEYAEADRLVAGRSRRGQLAARMREALRHGHWPEALALQRELDVLRQQRADITLDEGAYDPYLDQDPWYRPL</sequence>
<reference evidence="2 3" key="1">
    <citation type="submission" date="2022-07" db="EMBL/GenBank/DDBJ databases">
        <title>Genome-wide signatures of adaptation to extreme environments.</title>
        <authorList>
            <person name="Cho C.H."/>
            <person name="Yoon H.S."/>
        </authorList>
    </citation>
    <scope>NUCLEOTIDE SEQUENCE [LARGE SCALE GENOMIC DNA]</scope>
    <source>
        <strain evidence="2 3">DBV 063 E5</strain>
    </source>
</reference>
<dbReference type="EMBL" id="JANCYW010000017">
    <property type="protein sequence ID" value="KAK4538414.1"/>
    <property type="molecule type" value="Genomic_DNA"/>
</dbReference>
<evidence type="ECO:0000256" key="1">
    <source>
        <dbReference type="SAM" id="MobiDB-lite"/>
    </source>
</evidence>
<organism evidence="2 3">
    <name type="scientific">Cyanidium caldarium</name>
    <name type="common">Red alga</name>
    <dbReference type="NCBI Taxonomy" id="2771"/>
    <lineage>
        <taxon>Eukaryota</taxon>
        <taxon>Rhodophyta</taxon>
        <taxon>Bangiophyceae</taxon>
        <taxon>Cyanidiales</taxon>
        <taxon>Cyanidiaceae</taxon>
        <taxon>Cyanidium</taxon>
    </lineage>
</organism>
<dbReference type="AlphaFoldDB" id="A0AAV9J266"/>